<dbReference type="Gene3D" id="3.30.470.20">
    <property type="entry name" value="ATP-grasp fold, B domain"/>
    <property type="match status" value="1"/>
</dbReference>
<dbReference type="SUPFAM" id="SSF56059">
    <property type="entry name" value="Glutathione synthetase ATP-binding domain-like"/>
    <property type="match status" value="1"/>
</dbReference>
<keyword evidence="2 4" id="KW-0547">Nucleotide-binding</keyword>
<organism evidence="6 7">
    <name type="scientific">Streptomyces mashuensis</name>
    <dbReference type="NCBI Taxonomy" id="33904"/>
    <lineage>
        <taxon>Bacteria</taxon>
        <taxon>Bacillati</taxon>
        <taxon>Actinomycetota</taxon>
        <taxon>Actinomycetes</taxon>
        <taxon>Kitasatosporales</taxon>
        <taxon>Streptomycetaceae</taxon>
        <taxon>Streptomyces</taxon>
    </lineage>
</organism>
<dbReference type="EMBL" id="BNBD01000005">
    <property type="protein sequence ID" value="GHF48534.1"/>
    <property type="molecule type" value="Genomic_DNA"/>
</dbReference>
<accession>A0A919B324</accession>
<evidence type="ECO:0000259" key="5">
    <source>
        <dbReference type="PROSITE" id="PS50975"/>
    </source>
</evidence>
<protein>
    <submittedName>
        <fullName evidence="6">Phosphoribosylglycinamide synthetase</fullName>
    </submittedName>
</protein>
<dbReference type="RefSeq" id="WP_190130262.1">
    <property type="nucleotide sequence ID" value="NZ_BNBD01000005.1"/>
</dbReference>
<dbReference type="InterPro" id="IPR041472">
    <property type="entry name" value="BL00235/CARNS1_N"/>
</dbReference>
<dbReference type="AlphaFoldDB" id="A0A919B324"/>
<evidence type="ECO:0000256" key="3">
    <source>
        <dbReference type="ARBA" id="ARBA00022840"/>
    </source>
</evidence>
<proteinExistence type="predicted"/>
<dbReference type="InterPro" id="IPR040570">
    <property type="entry name" value="LAL_C2"/>
</dbReference>
<name>A0A919B324_9ACTN</name>
<comment type="caution">
    <text evidence="6">The sequence shown here is derived from an EMBL/GenBank/DDBJ whole genome shotgun (WGS) entry which is preliminary data.</text>
</comment>
<dbReference type="Pfam" id="PF18603">
    <property type="entry name" value="LAL_C2"/>
    <property type="match status" value="1"/>
</dbReference>
<gene>
    <name evidence="6" type="ORF">GCM10010218_32520</name>
</gene>
<dbReference type="Gene3D" id="3.40.50.20">
    <property type="match status" value="1"/>
</dbReference>
<keyword evidence="7" id="KW-1185">Reference proteome</keyword>
<sequence length="430" mass="45448">MTASTTTEPAGRILVVEAVSGGVLLTDAALELGLRVVVASADRDDRTVPDRLRDRLDALVTVETNDLDALTARVRDLHARLPLSAVFPGCDVYVPAAAHLAAGLGLTGLDVRTVDRVRDKARMREAVAAAGLHGPRFVEVDTAAGLRAAGEHTGFPCVLKPVDQSGSLHVTKVHDQRGLAAAYDRLTGDPLLDLGRPMDGRVLVEEYLAGPEYSVEGHVRRGGRTAVLAVTEKILGPEPHFAELGHVVPAALPDTAAAAVEEYVHAVVAAVGITAGPFHCELRLTAAGPALVEIGARLPGDRIPDLVRLVRGVSMPRLWLAEHLGLDPDAAGARTRPVAPCAGIHFFTAPGGTRCTHVTGLDEARRTPGVREAVLDVRPGDPVHPGLDDFRCRLGHALLTADSPAELAAVRRRVARTVRIHTHAEEHAHG</sequence>
<dbReference type="Pfam" id="PF13535">
    <property type="entry name" value="ATP-grasp_4"/>
    <property type="match status" value="1"/>
</dbReference>
<keyword evidence="1" id="KW-0436">Ligase</keyword>
<evidence type="ECO:0000313" key="6">
    <source>
        <dbReference type="EMBL" id="GHF48534.1"/>
    </source>
</evidence>
<evidence type="ECO:0000256" key="2">
    <source>
        <dbReference type="ARBA" id="ARBA00022741"/>
    </source>
</evidence>
<evidence type="ECO:0000256" key="4">
    <source>
        <dbReference type="PROSITE-ProRule" id="PRU00409"/>
    </source>
</evidence>
<dbReference type="PROSITE" id="PS50975">
    <property type="entry name" value="ATP_GRASP"/>
    <property type="match status" value="1"/>
</dbReference>
<dbReference type="InterPro" id="IPR052032">
    <property type="entry name" value="ATP-dep_AA_Ligase"/>
</dbReference>
<reference evidence="6" key="1">
    <citation type="journal article" date="2014" name="Int. J. Syst. Evol. Microbiol.">
        <title>Complete genome sequence of Corynebacterium casei LMG S-19264T (=DSM 44701T), isolated from a smear-ripened cheese.</title>
        <authorList>
            <consortium name="US DOE Joint Genome Institute (JGI-PGF)"/>
            <person name="Walter F."/>
            <person name="Albersmeier A."/>
            <person name="Kalinowski J."/>
            <person name="Ruckert C."/>
        </authorList>
    </citation>
    <scope>NUCLEOTIDE SEQUENCE</scope>
    <source>
        <strain evidence="6">JCM 4059</strain>
    </source>
</reference>
<reference evidence="6" key="2">
    <citation type="submission" date="2020-09" db="EMBL/GenBank/DDBJ databases">
        <authorList>
            <person name="Sun Q."/>
            <person name="Ohkuma M."/>
        </authorList>
    </citation>
    <scope>NUCLEOTIDE SEQUENCE</scope>
    <source>
        <strain evidence="6">JCM 4059</strain>
    </source>
</reference>
<dbReference type="Pfam" id="PF18130">
    <property type="entry name" value="ATPgrasp_N"/>
    <property type="match status" value="1"/>
</dbReference>
<evidence type="ECO:0000313" key="7">
    <source>
        <dbReference type="Proteomes" id="UP000638313"/>
    </source>
</evidence>
<dbReference type="PANTHER" id="PTHR43585:SF2">
    <property type="entry name" value="ATP-GRASP ENZYME FSQD"/>
    <property type="match status" value="1"/>
</dbReference>
<keyword evidence="3 4" id="KW-0067">ATP-binding</keyword>
<feature type="domain" description="ATP-grasp" evidence="5">
    <location>
        <begin position="124"/>
        <end position="324"/>
    </location>
</feature>
<dbReference type="GO" id="GO:0016874">
    <property type="term" value="F:ligase activity"/>
    <property type="evidence" value="ECO:0007669"/>
    <property type="project" value="UniProtKB-KW"/>
</dbReference>
<dbReference type="InterPro" id="IPR011761">
    <property type="entry name" value="ATP-grasp"/>
</dbReference>
<dbReference type="PANTHER" id="PTHR43585">
    <property type="entry name" value="FUMIPYRROLE BIOSYNTHESIS PROTEIN C"/>
    <property type="match status" value="1"/>
</dbReference>
<evidence type="ECO:0000256" key="1">
    <source>
        <dbReference type="ARBA" id="ARBA00022598"/>
    </source>
</evidence>
<dbReference type="Proteomes" id="UP000638313">
    <property type="component" value="Unassembled WGS sequence"/>
</dbReference>
<dbReference type="GO" id="GO:0046872">
    <property type="term" value="F:metal ion binding"/>
    <property type="evidence" value="ECO:0007669"/>
    <property type="project" value="InterPro"/>
</dbReference>
<dbReference type="GO" id="GO:0005524">
    <property type="term" value="F:ATP binding"/>
    <property type="evidence" value="ECO:0007669"/>
    <property type="project" value="UniProtKB-UniRule"/>
</dbReference>